<proteinExistence type="predicted"/>
<protein>
    <recommendedName>
        <fullName evidence="3">TolC family protein</fullName>
    </recommendedName>
</protein>
<comment type="caution">
    <text evidence="1">The sequence shown here is derived from an EMBL/GenBank/DDBJ whole genome shotgun (WGS) entry which is preliminary data.</text>
</comment>
<keyword evidence="2" id="KW-1185">Reference proteome</keyword>
<evidence type="ECO:0000313" key="2">
    <source>
        <dbReference type="Proteomes" id="UP001549291"/>
    </source>
</evidence>
<dbReference type="EMBL" id="JBEPTQ010000002">
    <property type="protein sequence ID" value="MET4717527.1"/>
    <property type="molecule type" value="Genomic_DNA"/>
</dbReference>
<accession>A0ABV2RKR8</accession>
<gene>
    <name evidence="1" type="ORF">ABIF63_001633</name>
</gene>
<sequence>MAILALCLLSQDQSQARAKGPFQVEAKAMQEVSRSGAVGELRLDGLIADLWWRVRLINTDILEEEARAGVFDVLQPTYPLLALNLRARRDNLVSTIGVLEQRARSTSEAA</sequence>
<name>A0ABV2RKR8_BRAJP</name>
<dbReference type="Proteomes" id="UP001549291">
    <property type="component" value="Unassembled WGS sequence"/>
</dbReference>
<organism evidence="1 2">
    <name type="scientific">Bradyrhizobium japonicum</name>
    <dbReference type="NCBI Taxonomy" id="375"/>
    <lineage>
        <taxon>Bacteria</taxon>
        <taxon>Pseudomonadati</taxon>
        <taxon>Pseudomonadota</taxon>
        <taxon>Alphaproteobacteria</taxon>
        <taxon>Hyphomicrobiales</taxon>
        <taxon>Nitrobacteraceae</taxon>
        <taxon>Bradyrhizobium</taxon>
    </lineage>
</organism>
<evidence type="ECO:0000313" key="1">
    <source>
        <dbReference type="EMBL" id="MET4717527.1"/>
    </source>
</evidence>
<dbReference type="RefSeq" id="WP_370147876.1">
    <property type="nucleotide sequence ID" value="NZ_CP066351.1"/>
</dbReference>
<reference evidence="1 2" key="1">
    <citation type="submission" date="2024-06" db="EMBL/GenBank/DDBJ databases">
        <title>Genomic Encyclopedia of Type Strains, Phase V (KMG-V): Genome sequencing to study the core and pangenomes of soil and plant-associated prokaryotes.</title>
        <authorList>
            <person name="Whitman W."/>
        </authorList>
    </citation>
    <scope>NUCLEOTIDE SEQUENCE [LARGE SCALE GENOMIC DNA]</scope>
    <source>
        <strain evidence="1 2">USDA 160</strain>
    </source>
</reference>
<evidence type="ECO:0008006" key="3">
    <source>
        <dbReference type="Google" id="ProtNLM"/>
    </source>
</evidence>